<dbReference type="EMBL" id="VXLC01000003">
    <property type="protein sequence ID" value="KAA8889363.1"/>
    <property type="molecule type" value="Genomic_DNA"/>
</dbReference>
<protein>
    <submittedName>
        <fullName evidence="1">Uncharacterized protein</fullName>
    </submittedName>
</protein>
<sequence length="98" mass="10861">MREMTIMITPDDNLLATNEFLRDGVRMSVAIGRPQPYPTGSGWRCRVRVECGTTRLEQSQVVAPTAQEVLRLALELVTTRLGMTESEFFEGATMSPAA</sequence>
<proteinExistence type="predicted"/>
<organism evidence="1 2">
    <name type="scientific">Nocardia colli</name>
    <dbReference type="NCBI Taxonomy" id="2545717"/>
    <lineage>
        <taxon>Bacteria</taxon>
        <taxon>Bacillati</taxon>
        <taxon>Actinomycetota</taxon>
        <taxon>Actinomycetes</taxon>
        <taxon>Mycobacteriales</taxon>
        <taxon>Nocardiaceae</taxon>
        <taxon>Nocardia</taxon>
    </lineage>
</organism>
<reference evidence="1 2" key="1">
    <citation type="submission" date="2019-09" db="EMBL/GenBank/DDBJ databases">
        <authorList>
            <person name="Wang X."/>
        </authorList>
    </citation>
    <scope>NUCLEOTIDE SEQUENCE [LARGE SCALE GENOMIC DNA]</scope>
    <source>
        <strain evidence="1 2">CICC 11023</strain>
    </source>
</reference>
<keyword evidence="2" id="KW-1185">Reference proteome</keyword>
<name>A0A5N0EK33_9NOCA</name>
<gene>
    <name evidence="1" type="ORF">F3087_10545</name>
</gene>
<evidence type="ECO:0000313" key="2">
    <source>
        <dbReference type="Proteomes" id="UP000323876"/>
    </source>
</evidence>
<accession>A0A5N0EK33</accession>
<dbReference type="AlphaFoldDB" id="A0A5N0EK33"/>
<dbReference type="Proteomes" id="UP000323876">
    <property type="component" value="Unassembled WGS sequence"/>
</dbReference>
<dbReference type="OrthoDB" id="4559633at2"/>
<evidence type="ECO:0000313" key="1">
    <source>
        <dbReference type="EMBL" id="KAA8889363.1"/>
    </source>
</evidence>
<comment type="caution">
    <text evidence="1">The sequence shown here is derived from an EMBL/GenBank/DDBJ whole genome shotgun (WGS) entry which is preliminary data.</text>
</comment>